<feature type="compositionally biased region" description="Polar residues" evidence="1">
    <location>
        <begin position="561"/>
        <end position="574"/>
    </location>
</feature>
<keyword evidence="3" id="KW-1185">Reference proteome</keyword>
<comment type="caution">
    <text evidence="2">The sequence shown here is derived from an EMBL/GenBank/DDBJ whole genome shotgun (WGS) entry which is preliminary data.</text>
</comment>
<feature type="region of interest" description="Disordered" evidence="1">
    <location>
        <begin position="1"/>
        <end position="81"/>
    </location>
</feature>
<evidence type="ECO:0000313" key="2">
    <source>
        <dbReference type="EMBL" id="KAK0535178.1"/>
    </source>
</evidence>
<dbReference type="Gene3D" id="2.60.40.10">
    <property type="entry name" value="Immunoglobulins"/>
    <property type="match status" value="3"/>
</dbReference>
<dbReference type="Proteomes" id="UP001176521">
    <property type="component" value="Unassembled WGS sequence"/>
</dbReference>
<feature type="region of interest" description="Disordered" evidence="1">
    <location>
        <begin position="918"/>
        <end position="956"/>
    </location>
</feature>
<feature type="region of interest" description="Disordered" evidence="1">
    <location>
        <begin position="1020"/>
        <end position="1094"/>
    </location>
</feature>
<feature type="compositionally biased region" description="Basic and acidic residues" evidence="1">
    <location>
        <begin position="1035"/>
        <end position="1064"/>
    </location>
</feature>
<feature type="region of interest" description="Disordered" evidence="1">
    <location>
        <begin position="303"/>
        <end position="372"/>
    </location>
</feature>
<feature type="region of interest" description="Disordered" evidence="1">
    <location>
        <begin position="1459"/>
        <end position="1510"/>
    </location>
</feature>
<sequence>MYRDRSSTRAPPQAQGHFDVGTDSPDSSPVEPRSSWVGAFERVMGDQAELLNSERRSRPTQPRPAPAVSQALEPQPSQSTATPYFNRAAKQQLAVSIEEPDGRRTGADKSSSYNVLILDFGDVLVGTSQERFIHLNNHSDIPCIWNARLEEGENMLALLPIEITDATTGDPAAVAAEGDEPPLPFSTLNPQEDKRLRIRMQPHEPCRDYEQTVSFTNLHNNLNSLRIVVRANMLGNAKNDALAVLSGDTLEFGDCFGGQWTQRTIVIKNLGDVVLEAAFSAQKGAEVVFQLPDLALAREDLDTDEFPSESGESLGVDDFYSGPGGSDAISMGESSRRSNSPMAAQHKVATGSSTGGPSAPVEMAETPRNPPQLFANAMPSELNLAQQADIKCAWARLQVPGSTSRGGTDDDSDMDAASLVSQGGSSRPSSPGMHASMYEPPNRFAHADYSPSSQGTGHSGQPGGHADATHLDANPAFRLRNRTVGAGPGSDGSIMSGYLASGHESDRGSAAGGSGMKAMHTAQGITRHWAAAHLGLRPSSSMTRASRAGRGEDGERHEDGTSSTSDMTALSQDSRIGPFPASSTYSTGMGSGSRYHRGGHSAVGSGLRPVEQPHSTQVEELFLRPGTEYRVIVSYRPPRADADEDFSAGRLQSTTFSISIDYARARVGAKSRGGRERKTVTCHLRTCTSFITVEPKFIDFGEVNVGSRKRAMVTVTNRSDLTTRIDTRVVSKVISMFADEVLVTPQRPYELELQFFPRRVNDKYRKQITIANLFNRTNDQIVEVRAQNVDSEGISLHSMFYSILTPTGANFLDFGDVNINSTRIRTFSVVNISSSKIALELNSPTPEDLALYIKPEPKLASKSGDAVAESGAGGASPEPFKSPVPTAEGSKSSQVRRTDRADLKERFLEALATDSTLPARRENKTWRQAQKRAQQGRQGAAAQHANGDGSSSKPKPTINLLAALKKGGKGRLTVQYGKSIAFKDRTLLRDFEYLDLATGLPVDARRLPAKSKRLHNLDSIEGGTSLRSRGSIRAKRGDASKNAKDTKTLAQKLIERNDPQHTDDGSSQASLDANGESRRQPALTGKRKAPDALADPTDLSKLSIHELIAAVERQPDKLSSFYLNNPQAEERHVRMEINLHKELQKAIANERLQPIHLLQLEPGAEQQVVVVMCPNGSTRPHIAGNARKQDLRINFRLVEYDATVLRDTTFGQQAETDDALPLPTRELMVRTTLCRSIMELGQAHINLGFMEKGETKARKILIQNRSEWALRYCIKKSGSIVSGDIKLGAGRYGVVPGHGKREVEFVFTPSYIGQLQEKLVIEDVADHDNDQTIQLKAQVRKLPNFSVEPNALDLGSLLVDETSASHSFSITNVTSKARKFVVNIDEVDLRLPALTPSGEEITFDVAVATASEAPKAILTQAEEEEVEHISQKLKVAHRKGQTDKVQKYEERLAQLGVPIPKMSKAEQGSEQSEPMSAVSTTMEPAAEVSSKAGGAESSMSPADVSSSSRLQKQGATVTFSLDANESLRIILHVRILARRPTRLVELQPDSKMAARLTTVATTPALSSAITTTTPVLAGLSPPSDERPTPDSEAAVPPEAAQLPFSIPIYLHENKNKDETSTVSVGGIVLLQADRARRDANLQPFARRPGVVVFSGSK</sequence>
<evidence type="ECO:0000313" key="3">
    <source>
        <dbReference type="Proteomes" id="UP001176521"/>
    </source>
</evidence>
<feature type="region of interest" description="Disordered" evidence="1">
    <location>
        <begin position="401"/>
        <end position="517"/>
    </location>
</feature>
<feature type="region of interest" description="Disordered" evidence="1">
    <location>
        <begin position="535"/>
        <end position="579"/>
    </location>
</feature>
<feature type="region of interest" description="Disordered" evidence="1">
    <location>
        <begin position="1574"/>
        <end position="1595"/>
    </location>
</feature>
<proteinExistence type="predicted"/>
<reference evidence="2" key="1">
    <citation type="journal article" date="2023" name="PhytoFront">
        <title>Draft Genome Resources of Seven Strains of Tilletia horrida, Causal Agent of Kernel Smut of Rice.</title>
        <authorList>
            <person name="Khanal S."/>
            <person name="Antony Babu S."/>
            <person name="Zhou X.G."/>
        </authorList>
    </citation>
    <scope>NUCLEOTIDE SEQUENCE</scope>
    <source>
        <strain evidence="2">TX3</strain>
    </source>
</reference>
<feature type="compositionally biased region" description="Basic and acidic residues" evidence="1">
    <location>
        <begin position="549"/>
        <end position="560"/>
    </location>
</feature>
<dbReference type="PANTHER" id="PTHR39211">
    <property type="entry name" value="CHROMOSOME 7, WHOLE GENOME SHOTGUN SEQUENCE"/>
    <property type="match status" value="1"/>
</dbReference>
<name>A0AAN6GI20_9BASI</name>
<feature type="compositionally biased region" description="Low complexity" evidence="1">
    <location>
        <begin position="1497"/>
        <end position="1508"/>
    </location>
</feature>
<feature type="region of interest" description="Disordered" evidence="1">
    <location>
        <begin position="862"/>
        <end position="899"/>
    </location>
</feature>
<feature type="compositionally biased region" description="Low complexity" evidence="1">
    <location>
        <begin position="927"/>
        <end position="947"/>
    </location>
</feature>
<feature type="compositionally biased region" description="Low complexity" evidence="1">
    <location>
        <begin position="418"/>
        <end position="432"/>
    </location>
</feature>
<protein>
    <submittedName>
        <fullName evidence="2">Uncharacterized protein</fullName>
    </submittedName>
</protein>
<evidence type="ECO:0000256" key="1">
    <source>
        <dbReference type="SAM" id="MobiDB-lite"/>
    </source>
</evidence>
<dbReference type="InterPro" id="IPR013783">
    <property type="entry name" value="Ig-like_fold"/>
</dbReference>
<organism evidence="2 3">
    <name type="scientific">Tilletia horrida</name>
    <dbReference type="NCBI Taxonomy" id="155126"/>
    <lineage>
        <taxon>Eukaryota</taxon>
        <taxon>Fungi</taxon>
        <taxon>Dikarya</taxon>
        <taxon>Basidiomycota</taxon>
        <taxon>Ustilaginomycotina</taxon>
        <taxon>Exobasidiomycetes</taxon>
        <taxon>Tilletiales</taxon>
        <taxon>Tilletiaceae</taxon>
        <taxon>Tilletia</taxon>
    </lineage>
</organism>
<accession>A0AAN6GI20</accession>
<feature type="compositionally biased region" description="Polar residues" evidence="1">
    <location>
        <begin position="1466"/>
        <end position="1482"/>
    </location>
</feature>
<dbReference type="EMBL" id="JAPDMQ010000101">
    <property type="protein sequence ID" value="KAK0535178.1"/>
    <property type="molecule type" value="Genomic_DNA"/>
</dbReference>
<dbReference type="PANTHER" id="PTHR39211:SF1">
    <property type="entry name" value="ABNORMAL SPINDLE-LIKE MICROCEPHALY-ASSOCIATED PROTEIN ASH DOMAIN-CONTAINING PROTEIN"/>
    <property type="match status" value="1"/>
</dbReference>
<gene>
    <name evidence="2" type="ORF">OC842_002407</name>
</gene>